<comment type="subcellular location">
    <subcellularLocation>
        <location evidence="1">Membrane</location>
        <topology evidence="1">Multi-pass membrane protein</topology>
    </subcellularLocation>
</comment>
<feature type="transmembrane region" description="Helical" evidence="5">
    <location>
        <begin position="137"/>
        <end position="158"/>
    </location>
</feature>
<evidence type="ECO:0000313" key="7">
    <source>
        <dbReference type="Proteomes" id="UP000494165"/>
    </source>
</evidence>
<dbReference type="EMBL" id="CADEPI010000292">
    <property type="protein sequence ID" value="CAB3383017.1"/>
    <property type="molecule type" value="Genomic_DNA"/>
</dbReference>
<keyword evidence="3 5" id="KW-1133">Transmembrane helix</keyword>
<evidence type="ECO:0000256" key="2">
    <source>
        <dbReference type="ARBA" id="ARBA00022692"/>
    </source>
</evidence>
<dbReference type="AlphaFoldDB" id="A0A8S1DRU3"/>
<sequence>MRAKSFSSWRKSVTSLSENVFPGISLNYQGDSLECSLVLQMLLYFDAVFFPFWALTIGSVFQIKYDYLSSTYKFISITMLMSIFVVQILRLYLGYLGNLTEKIPELAAFWMLSVLLQLPMELFLMVSRGIKSTPPEYAVNTILLLLLILQLISGYQALIRAAQHHADRFRQAHQQ</sequence>
<feature type="transmembrane region" description="Helical" evidence="5">
    <location>
        <begin position="107"/>
        <end position="125"/>
    </location>
</feature>
<dbReference type="GO" id="GO:1905515">
    <property type="term" value="P:non-motile cilium assembly"/>
    <property type="evidence" value="ECO:0007669"/>
    <property type="project" value="TreeGrafter"/>
</dbReference>
<dbReference type="PANTHER" id="PTHR13531:SF6">
    <property type="entry name" value="TMEM (HUMAN TRANSMEMBRANE PROTEIN) HOMOLOG"/>
    <property type="match status" value="1"/>
</dbReference>
<feature type="transmembrane region" description="Helical" evidence="5">
    <location>
        <begin position="41"/>
        <end position="62"/>
    </location>
</feature>
<evidence type="ECO:0000256" key="3">
    <source>
        <dbReference type="ARBA" id="ARBA00022989"/>
    </source>
</evidence>
<dbReference type="Pfam" id="PF09799">
    <property type="entry name" value="Transmemb_17"/>
    <property type="match status" value="1"/>
</dbReference>
<evidence type="ECO:0000313" key="6">
    <source>
        <dbReference type="EMBL" id="CAB3383017.1"/>
    </source>
</evidence>
<evidence type="ECO:0000256" key="4">
    <source>
        <dbReference type="ARBA" id="ARBA00023136"/>
    </source>
</evidence>
<dbReference type="PANTHER" id="PTHR13531">
    <property type="entry name" value="GEO07735P1-RELATED-RELATED"/>
    <property type="match status" value="1"/>
</dbReference>
<gene>
    <name evidence="6" type="ORF">CLODIP_2_CD13663</name>
</gene>
<evidence type="ECO:0008006" key="8">
    <source>
        <dbReference type="Google" id="ProtNLM"/>
    </source>
</evidence>
<proteinExistence type="predicted"/>
<dbReference type="OrthoDB" id="311720at2759"/>
<comment type="caution">
    <text evidence="6">The sequence shown here is derived from an EMBL/GenBank/DDBJ whole genome shotgun (WGS) entry which is preliminary data.</text>
</comment>
<keyword evidence="7" id="KW-1185">Reference proteome</keyword>
<dbReference type="GO" id="GO:0016020">
    <property type="term" value="C:membrane"/>
    <property type="evidence" value="ECO:0007669"/>
    <property type="project" value="UniProtKB-SubCell"/>
</dbReference>
<feature type="transmembrane region" description="Helical" evidence="5">
    <location>
        <begin position="74"/>
        <end position="95"/>
    </location>
</feature>
<keyword evidence="2 5" id="KW-0812">Transmembrane</keyword>
<name>A0A8S1DRU3_9INSE</name>
<dbReference type="Proteomes" id="UP000494165">
    <property type="component" value="Unassembled WGS sequence"/>
</dbReference>
<accession>A0A8S1DRU3</accession>
<keyword evidence="4 5" id="KW-0472">Membrane</keyword>
<protein>
    <recommendedName>
        <fullName evidence="8">Transmembrane protein 17</fullName>
    </recommendedName>
</protein>
<dbReference type="GO" id="GO:0035869">
    <property type="term" value="C:ciliary transition zone"/>
    <property type="evidence" value="ECO:0007669"/>
    <property type="project" value="TreeGrafter"/>
</dbReference>
<dbReference type="InterPro" id="IPR019184">
    <property type="entry name" value="Uncharacterised_TM-17"/>
</dbReference>
<organism evidence="6 7">
    <name type="scientific">Cloeon dipterum</name>
    <dbReference type="NCBI Taxonomy" id="197152"/>
    <lineage>
        <taxon>Eukaryota</taxon>
        <taxon>Metazoa</taxon>
        <taxon>Ecdysozoa</taxon>
        <taxon>Arthropoda</taxon>
        <taxon>Hexapoda</taxon>
        <taxon>Insecta</taxon>
        <taxon>Pterygota</taxon>
        <taxon>Palaeoptera</taxon>
        <taxon>Ephemeroptera</taxon>
        <taxon>Pisciforma</taxon>
        <taxon>Baetidae</taxon>
        <taxon>Cloeon</taxon>
    </lineage>
</organism>
<reference evidence="6 7" key="1">
    <citation type="submission" date="2020-04" db="EMBL/GenBank/DDBJ databases">
        <authorList>
            <person name="Alioto T."/>
            <person name="Alioto T."/>
            <person name="Gomez Garrido J."/>
        </authorList>
    </citation>
    <scope>NUCLEOTIDE SEQUENCE [LARGE SCALE GENOMIC DNA]</scope>
</reference>
<evidence type="ECO:0000256" key="1">
    <source>
        <dbReference type="ARBA" id="ARBA00004141"/>
    </source>
</evidence>
<evidence type="ECO:0000256" key="5">
    <source>
        <dbReference type="SAM" id="Phobius"/>
    </source>
</evidence>